<dbReference type="AlphaFoldDB" id="A0AAV5TXT8"/>
<evidence type="ECO:0000313" key="3">
    <source>
        <dbReference type="Proteomes" id="UP001432027"/>
    </source>
</evidence>
<keyword evidence="3" id="KW-1185">Reference proteome</keyword>
<name>A0AAV5TXT8_9BILA</name>
<organism evidence="2 3">
    <name type="scientific">Pristionchus entomophagus</name>
    <dbReference type="NCBI Taxonomy" id="358040"/>
    <lineage>
        <taxon>Eukaryota</taxon>
        <taxon>Metazoa</taxon>
        <taxon>Ecdysozoa</taxon>
        <taxon>Nematoda</taxon>
        <taxon>Chromadorea</taxon>
        <taxon>Rhabditida</taxon>
        <taxon>Rhabditina</taxon>
        <taxon>Diplogasteromorpha</taxon>
        <taxon>Diplogasteroidea</taxon>
        <taxon>Neodiplogasteridae</taxon>
        <taxon>Pristionchus</taxon>
    </lineage>
</organism>
<accession>A0AAV5TXT8</accession>
<feature type="compositionally biased region" description="Basic and acidic residues" evidence="1">
    <location>
        <begin position="22"/>
        <end position="43"/>
    </location>
</feature>
<feature type="non-terminal residue" evidence="2">
    <location>
        <position position="98"/>
    </location>
</feature>
<feature type="non-terminal residue" evidence="2">
    <location>
        <position position="1"/>
    </location>
</feature>
<evidence type="ECO:0008006" key="4">
    <source>
        <dbReference type="Google" id="ProtNLM"/>
    </source>
</evidence>
<dbReference type="EMBL" id="BTSX01000005">
    <property type="protein sequence ID" value="GMS99038.1"/>
    <property type="molecule type" value="Genomic_DNA"/>
</dbReference>
<dbReference type="Proteomes" id="UP001432027">
    <property type="component" value="Unassembled WGS sequence"/>
</dbReference>
<gene>
    <name evidence="2" type="ORF">PENTCL1PPCAC_21213</name>
</gene>
<feature type="region of interest" description="Disordered" evidence="1">
    <location>
        <begin position="21"/>
        <end position="43"/>
    </location>
</feature>
<comment type="caution">
    <text evidence="2">The sequence shown here is derived from an EMBL/GenBank/DDBJ whole genome shotgun (WGS) entry which is preliminary data.</text>
</comment>
<sequence length="98" mass="11438">TGWSRHRHRCWYDANPGALRKNGVEKPDPDVVRSSDDAEQSRPLWPHDGRRVLPVRARKEGCEGAAARLQGPLFLRYFDEILWYRSVRMGLINDLIWP</sequence>
<protein>
    <recommendedName>
        <fullName evidence="4">Ribosomal protein</fullName>
    </recommendedName>
</protein>
<reference evidence="2" key="1">
    <citation type="submission" date="2023-10" db="EMBL/GenBank/DDBJ databases">
        <title>Genome assembly of Pristionchus species.</title>
        <authorList>
            <person name="Yoshida K."/>
            <person name="Sommer R.J."/>
        </authorList>
    </citation>
    <scope>NUCLEOTIDE SEQUENCE</scope>
    <source>
        <strain evidence="2">RS0144</strain>
    </source>
</reference>
<proteinExistence type="predicted"/>
<evidence type="ECO:0000256" key="1">
    <source>
        <dbReference type="SAM" id="MobiDB-lite"/>
    </source>
</evidence>
<evidence type="ECO:0000313" key="2">
    <source>
        <dbReference type="EMBL" id="GMS99038.1"/>
    </source>
</evidence>